<gene>
    <name evidence="1" type="ORF">HannXRQ_Chr13g0390311</name>
</gene>
<sequence>MATYENFHKVKEDDLREFKATHFNINRDNRELRICLNFFSIFAYTLSRQLSYSL</sequence>
<dbReference type="InParanoid" id="A0A251SPD6"/>
<reference evidence="2" key="1">
    <citation type="journal article" date="2017" name="Nature">
        <title>The sunflower genome provides insights into oil metabolism, flowering and Asterid evolution.</title>
        <authorList>
            <person name="Badouin H."/>
            <person name="Gouzy J."/>
            <person name="Grassa C.J."/>
            <person name="Murat F."/>
            <person name="Staton S.E."/>
            <person name="Cottret L."/>
            <person name="Lelandais-Briere C."/>
            <person name="Owens G.L."/>
            <person name="Carrere S."/>
            <person name="Mayjonade B."/>
            <person name="Legrand L."/>
            <person name="Gill N."/>
            <person name="Kane N.C."/>
            <person name="Bowers J.E."/>
            <person name="Hubner S."/>
            <person name="Bellec A."/>
            <person name="Berard A."/>
            <person name="Berges H."/>
            <person name="Blanchet N."/>
            <person name="Boniface M.C."/>
            <person name="Brunel D."/>
            <person name="Catrice O."/>
            <person name="Chaidir N."/>
            <person name="Claudel C."/>
            <person name="Donnadieu C."/>
            <person name="Faraut T."/>
            <person name="Fievet G."/>
            <person name="Helmstetter N."/>
            <person name="King M."/>
            <person name="Knapp S.J."/>
            <person name="Lai Z."/>
            <person name="Le Paslier M.C."/>
            <person name="Lippi Y."/>
            <person name="Lorenzon L."/>
            <person name="Mandel J.R."/>
            <person name="Marage G."/>
            <person name="Marchand G."/>
            <person name="Marquand E."/>
            <person name="Bret-Mestries E."/>
            <person name="Morien E."/>
            <person name="Nambeesan S."/>
            <person name="Nguyen T."/>
            <person name="Pegot-Espagnet P."/>
            <person name="Pouilly N."/>
            <person name="Raftis F."/>
            <person name="Sallet E."/>
            <person name="Schiex T."/>
            <person name="Thomas J."/>
            <person name="Vandecasteele C."/>
            <person name="Vares D."/>
            <person name="Vear F."/>
            <person name="Vautrin S."/>
            <person name="Crespi M."/>
            <person name="Mangin B."/>
            <person name="Burke J.M."/>
            <person name="Salse J."/>
            <person name="Munos S."/>
            <person name="Vincourt P."/>
            <person name="Rieseberg L.H."/>
            <person name="Langlade N.B."/>
        </authorList>
    </citation>
    <scope>NUCLEOTIDE SEQUENCE [LARGE SCALE GENOMIC DNA]</scope>
    <source>
        <strain evidence="2">cv. SF193</strain>
    </source>
</reference>
<protein>
    <submittedName>
        <fullName evidence="1">Uncharacterized protein</fullName>
    </submittedName>
</protein>
<dbReference type="Proteomes" id="UP000215914">
    <property type="component" value="Chromosome 13"/>
</dbReference>
<evidence type="ECO:0000313" key="2">
    <source>
        <dbReference type="Proteomes" id="UP000215914"/>
    </source>
</evidence>
<organism evidence="1 2">
    <name type="scientific">Helianthus annuus</name>
    <name type="common">Common sunflower</name>
    <dbReference type="NCBI Taxonomy" id="4232"/>
    <lineage>
        <taxon>Eukaryota</taxon>
        <taxon>Viridiplantae</taxon>
        <taxon>Streptophyta</taxon>
        <taxon>Embryophyta</taxon>
        <taxon>Tracheophyta</taxon>
        <taxon>Spermatophyta</taxon>
        <taxon>Magnoliopsida</taxon>
        <taxon>eudicotyledons</taxon>
        <taxon>Gunneridae</taxon>
        <taxon>Pentapetalae</taxon>
        <taxon>asterids</taxon>
        <taxon>campanulids</taxon>
        <taxon>Asterales</taxon>
        <taxon>Asteraceae</taxon>
        <taxon>Asteroideae</taxon>
        <taxon>Heliantheae alliance</taxon>
        <taxon>Heliantheae</taxon>
        <taxon>Helianthus</taxon>
    </lineage>
</organism>
<keyword evidence="2" id="KW-1185">Reference proteome</keyword>
<proteinExistence type="predicted"/>
<name>A0A251SPD6_HELAN</name>
<dbReference type="AlphaFoldDB" id="A0A251SPD6"/>
<dbReference type="EMBL" id="CM007902">
    <property type="protein sequence ID" value="OTG00382.1"/>
    <property type="molecule type" value="Genomic_DNA"/>
</dbReference>
<accession>A0A251SPD6</accession>
<evidence type="ECO:0000313" key="1">
    <source>
        <dbReference type="EMBL" id="OTG00382.1"/>
    </source>
</evidence>